<evidence type="ECO:0000313" key="1">
    <source>
        <dbReference type="EMBL" id="KAK3589629.1"/>
    </source>
</evidence>
<comment type="caution">
    <text evidence="1">The sequence shown here is derived from an EMBL/GenBank/DDBJ whole genome shotgun (WGS) entry which is preliminary data.</text>
</comment>
<name>A0AAE0SCY2_9BIVA</name>
<reference evidence="1" key="2">
    <citation type="journal article" date="2021" name="Genome Biol. Evol.">
        <title>Developing a high-quality reference genome for a parasitic bivalve with doubly uniparental inheritance (Bivalvia: Unionida).</title>
        <authorList>
            <person name="Smith C.H."/>
        </authorList>
    </citation>
    <scope>NUCLEOTIDE SEQUENCE</scope>
    <source>
        <strain evidence="1">CHS0354</strain>
        <tissue evidence="1">Mantle</tissue>
    </source>
</reference>
<gene>
    <name evidence="1" type="ORF">CHS0354_043088</name>
</gene>
<reference evidence="1" key="1">
    <citation type="journal article" date="2021" name="Genome Biol. Evol.">
        <title>A High-Quality Reference Genome for a Parasitic Bivalve with Doubly Uniparental Inheritance (Bivalvia: Unionida).</title>
        <authorList>
            <person name="Smith C.H."/>
        </authorList>
    </citation>
    <scope>NUCLEOTIDE SEQUENCE</scope>
    <source>
        <strain evidence="1">CHS0354</strain>
    </source>
</reference>
<sequence>MAIRALKDIGYKCFAVQPVLRPDLYSDAKMHSTEICYRFTYVTNTRPRSCELFITKMNTAKRSSKAASEKKGGGEVEKFFELGQTIQRLVLSVYLGCPPDIRGWLAKDYFLGAVQDKNLKLEIWLHRPNSLQEAIIIGIVDTIRSINRVTQGDQVYNVGIVMIWDNERRRKIDRQKVDLKKIGNTRNPKPVRYLNEEPGLYTQCLINGIELALLTDTGAAVSINSKRRYEALGHRKPKLSHGLKLPCYLAGPLRCNRITLDKNIRVPAEREVITRGWMVNVGCGKLATESVIEPLSSFRHETKIIVARAVVQKMDGIVPIRLLNPTKEVINLQAGVYCAEASAALSTQNVDRLRQDSNGSLPSYLSELFKRSSDQLTPEQTYAQCQQLSEFRKVFAKDDGDLAEQT</sequence>
<organism evidence="1 2">
    <name type="scientific">Potamilus streckersoni</name>
    <dbReference type="NCBI Taxonomy" id="2493646"/>
    <lineage>
        <taxon>Eukaryota</taxon>
        <taxon>Metazoa</taxon>
        <taxon>Spiralia</taxon>
        <taxon>Lophotrochozoa</taxon>
        <taxon>Mollusca</taxon>
        <taxon>Bivalvia</taxon>
        <taxon>Autobranchia</taxon>
        <taxon>Heteroconchia</taxon>
        <taxon>Palaeoheterodonta</taxon>
        <taxon>Unionida</taxon>
        <taxon>Unionoidea</taxon>
        <taxon>Unionidae</taxon>
        <taxon>Ambleminae</taxon>
        <taxon>Lampsilini</taxon>
        <taxon>Potamilus</taxon>
    </lineage>
</organism>
<proteinExistence type="predicted"/>
<reference evidence="1" key="3">
    <citation type="submission" date="2023-05" db="EMBL/GenBank/DDBJ databases">
        <authorList>
            <person name="Smith C.H."/>
        </authorList>
    </citation>
    <scope>NUCLEOTIDE SEQUENCE</scope>
    <source>
        <strain evidence="1">CHS0354</strain>
        <tissue evidence="1">Mantle</tissue>
    </source>
</reference>
<keyword evidence="2" id="KW-1185">Reference proteome</keyword>
<dbReference type="EMBL" id="JAEAOA010002360">
    <property type="protein sequence ID" value="KAK3589629.1"/>
    <property type="molecule type" value="Genomic_DNA"/>
</dbReference>
<dbReference type="Proteomes" id="UP001195483">
    <property type="component" value="Unassembled WGS sequence"/>
</dbReference>
<dbReference type="AlphaFoldDB" id="A0AAE0SCY2"/>
<accession>A0AAE0SCY2</accession>
<protein>
    <submittedName>
        <fullName evidence="1">Uncharacterized protein</fullName>
    </submittedName>
</protein>
<evidence type="ECO:0000313" key="2">
    <source>
        <dbReference type="Proteomes" id="UP001195483"/>
    </source>
</evidence>